<dbReference type="RefSeq" id="WP_175371366.1">
    <property type="nucleotide sequence ID" value="NZ_JABWCS010000204.1"/>
</dbReference>
<feature type="transmembrane region" description="Helical" evidence="1">
    <location>
        <begin position="438"/>
        <end position="456"/>
    </location>
</feature>
<feature type="transmembrane region" description="Helical" evidence="1">
    <location>
        <begin position="317"/>
        <end position="339"/>
    </location>
</feature>
<feature type="transmembrane region" description="Helical" evidence="1">
    <location>
        <begin position="212"/>
        <end position="232"/>
    </location>
</feature>
<evidence type="ECO:0000256" key="1">
    <source>
        <dbReference type="SAM" id="Phobius"/>
    </source>
</evidence>
<gene>
    <name evidence="2" type="ORF">HPT30_10590</name>
</gene>
<evidence type="ECO:0000313" key="2">
    <source>
        <dbReference type="EMBL" id="NUU60793.1"/>
    </source>
</evidence>
<keyword evidence="1" id="KW-0812">Transmembrane</keyword>
<feature type="transmembrane region" description="Helical" evidence="1">
    <location>
        <begin position="24"/>
        <end position="44"/>
    </location>
</feature>
<feature type="transmembrane region" description="Helical" evidence="1">
    <location>
        <begin position="176"/>
        <end position="200"/>
    </location>
</feature>
<dbReference type="EMBL" id="JABWCS010000204">
    <property type="protein sequence ID" value="NUU60793.1"/>
    <property type="molecule type" value="Genomic_DNA"/>
</dbReference>
<feature type="transmembrane region" description="Helical" evidence="1">
    <location>
        <begin position="476"/>
        <end position="496"/>
    </location>
</feature>
<protein>
    <submittedName>
        <fullName evidence="2">Uncharacterized protein</fullName>
    </submittedName>
</protein>
<reference evidence="2" key="1">
    <citation type="submission" date="2020-06" db="EMBL/GenBank/DDBJ databases">
        <title>Paenibacillus sp. nov., isolated from soil.</title>
        <authorList>
            <person name="Seo Y.L."/>
        </authorList>
    </citation>
    <scope>NUCLEOTIDE SEQUENCE [LARGE SCALE GENOMIC DNA]</scope>
    <source>
        <strain evidence="2">JW14</strain>
    </source>
</reference>
<feature type="transmembrane region" description="Helical" evidence="1">
    <location>
        <begin position="109"/>
        <end position="128"/>
    </location>
</feature>
<keyword evidence="1" id="KW-1133">Transmembrane helix</keyword>
<feature type="transmembrane region" description="Helical" evidence="1">
    <location>
        <begin position="291"/>
        <end position="311"/>
    </location>
</feature>
<dbReference type="Proteomes" id="UP000564806">
    <property type="component" value="Unassembled WGS sequence"/>
</dbReference>
<organism evidence="2 3">
    <name type="scientific">Paenibacillus agri</name>
    <dbReference type="NCBI Taxonomy" id="2744309"/>
    <lineage>
        <taxon>Bacteria</taxon>
        <taxon>Bacillati</taxon>
        <taxon>Bacillota</taxon>
        <taxon>Bacilli</taxon>
        <taxon>Bacillales</taxon>
        <taxon>Paenibacillaceae</taxon>
        <taxon>Paenibacillus</taxon>
    </lineage>
</organism>
<sequence>MTALRALTDLEYSRYNPFKWGKKSFLGITVALFALLLGIGWYLFHGKQPSLQAPFTAGTILIIGIIMYLSSVDMLMFTIHSSREWILNFPHPRKLLLYAKAISLFKHGLYLASIVIVANIGLYMLFNLTGHHEQLPFKELILTIVAHALFMASIFPLAIVCGLLAGTILMGWKMLLFVPFSLFWLSPLMILAIYLNSIALNGVQLQYLNPSYILLYTLGILLIGWPLSYKLIQWIAKAGLERMSEIRYNFLAVQLPFVKEQNTMKSYRHSSGFQALYQLERSRLQYFEGLLPIKVIKGALLAGAFILFYLFPGNDQLVMTLTKMQFILPVLVASIWIMCKGAVEHKQMNWRLSFPHPRLLLIVSNIVATGVTVLRIHLMLGIATLAGIGAALAGGRTNFASVTDYLHWFAYIFLTSALMLFLSLCLLQISYYLMKSKILIGLIFPLYMIIALQQTIVNNTLLPETIQIGQTPNWLLLGWVTLIGLPLAAACLPVGARYLHLVIAQSNETVIRKKH</sequence>
<feature type="transmembrane region" description="Helical" evidence="1">
    <location>
        <begin position="360"/>
        <end position="393"/>
    </location>
</feature>
<keyword evidence="1" id="KW-0472">Membrane</keyword>
<feature type="transmembrane region" description="Helical" evidence="1">
    <location>
        <begin position="56"/>
        <end position="79"/>
    </location>
</feature>
<dbReference type="AlphaFoldDB" id="A0A850EHH9"/>
<name>A0A850EHH9_9BACL</name>
<comment type="caution">
    <text evidence="2">The sequence shown here is derived from an EMBL/GenBank/DDBJ whole genome shotgun (WGS) entry which is preliminary data.</text>
</comment>
<accession>A0A850EHH9</accession>
<proteinExistence type="predicted"/>
<feature type="transmembrane region" description="Helical" evidence="1">
    <location>
        <begin position="405"/>
        <end position="426"/>
    </location>
</feature>
<feature type="transmembrane region" description="Helical" evidence="1">
    <location>
        <begin position="140"/>
        <end position="164"/>
    </location>
</feature>
<evidence type="ECO:0000313" key="3">
    <source>
        <dbReference type="Proteomes" id="UP000564806"/>
    </source>
</evidence>
<keyword evidence="3" id="KW-1185">Reference proteome</keyword>